<name>A0ABD0Z912_CARAN</name>
<evidence type="ECO:0000313" key="9">
    <source>
        <dbReference type="EMBL" id="KAL1191193.1"/>
    </source>
</evidence>
<keyword evidence="2 6" id="KW-0147">Chitin-binding</keyword>
<evidence type="ECO:0000256" key="5">
    <source>
        <dbReference type="PIRSR" id="PIRSR001060-2"/>
    </source>
</evidence>
<dbReference type="Gene3D" id="3.30.20.10">
    <property type="entry name" value="Endochitinase, domain 2"/>
    <property type="match status" value="1"/>
</dbReference>
<evidence type="ECO:0000259" key="8">
    <source>
        <dbReference type="PROSITE" id="PS50941"/>
    </source>
</evidence>
<keyword evidence="3 5" id="KW-1015">Disulfide bond</keyword>
<dbReference type="Pfam" id="PF00182">
    <property type="entry name" value="Glyco_hydro_19"/>
    <property type="match status" value="2"/>
</dbReference>
<dbReference type="SUPFAM" id="SSF57016">
    <property type="entry name" value="Plant lectins/antimicrobial peptides"/>
    <property type="match status" value="1"/>
</dbReference>
<dbReference type="InterPro" id="IPR000726">
    <property type="entry name" value="Glyco_hydro_19_cat"/>
</dbReference>
<feature type="disulfide bond" evidence="5">
    <location>
        <begin position="84"/>
        <end position="129"/>
    </location>
</feature>
<dbReference type="InterPro" id="IPR001002">
    <property type="entry name" value="Chitin-bd_1"/>
</dbReference>
<gene>
    <name evidence="9" type="ORF">V5N11_014255</name>
</gene>
<dbReference type="SUPFAM" id="SSF53955">
    <property type="entry name" value="Lysozyme-like"/>
    <property type="match status" value="1"/>
</dbReference>
<dbReference type="PANTHER" id="PTHR22595:SF161">
    <property type="entry name" value="GENOME ASSEMBLY, CHROMOSOME: A04"/>
    <property type="match status" value="1"/>
</dbReference>
<feature type="domain" description="Chitin-binding type-1" evidence="8">
    <location>
        <begin position="24"/>
        <end position="59"/>
    </location>
</feature>
<dbReference type="FunFam" id="3.30.20.10:FF:000001">
    <property type="entry name" value="Endochitinase (Chitinase)"/>
    <property type="match status" value="1"/>
</dbReference>
<protein>
    <submittedName>
        <fullName evidence="9">Endochitinase</fullName>
    </submittedName>
</protein>
<organism evidence="9 10">
    <name type="scientific">Cardamine amara subsp. amara</name>
    <dbReference type="NCBI Taxonomy" id="228776"/>
    <lineage>
        <taxon>Eukaryota</taxon>
        <taxon>Viridiplantae</taxon>
        <taxon>Streptophyta</taxon>
        <taxon>Embryophyta</taxon>
        <taxon>Tracheophyta</taxon>
        <taxon>Spermatophyta</taxon>
        <taxon>Magnoliopsida</taxon>
        <taxon>eudicotyledons</taxon>
        <taxon>Gunneridae</taxon>
        <taxon>Pentapetalae</taxon>
        <taxon>rosids</taxon>
        <taxon>malvids</taxon>
        <taxon>Brassicales</taxon>
        <taxon>Brassicaceae</taxon>
        <taxon>Cardamineae</taxon>
        <taxon>Cardamine</taxon>
    </lineage>
</organism>
<feature type="active site" description="Proton donor" evidence="4">
    <location>
        <position position="124"/>
    </location>
</feature>
<dbReference type="InterPro" id="IPR016283">
    <property type="entry name" value="Glyco_hydro_19"/>
</dbReference>
<comment type="caution">
    <text evidence="9">The sequence shown here is derived from an EMBL/GenBank/DDBJ whole genome shotgun (WGS) entry which is preliminary data.</text>
</comment>
<dbReference type="GO" id="GO:0008061">
    <property type="term" value="F:chitin binding"/>
    <property type="evidence" value="ECO:0007669"/>
    <property type="project" value="UniProtKB-UniRule"/>
</dbReference>
<feature type="chain" id="PRO_5044852732" evidence="7">
    <location>
        <begin position="25"/>
        <end position="260"/>
    </location>
</feature>
<evidence type="ECO:0000313" key="10">
    <source>
        <dbReference type="Proteomes" id="UP001558713"/>
    </source>
</evidence>
<evidence type="ECO:0000256" key="1">
    <source>
        <dbReference type="ARBA" id="ARBA00009373"/>
    </source>
</evidence>
<reference evidence="9 10" key="1">
    <citation type="submission" date="2024-04" db="EMBL/GenBank/DDBJ databases">
        <title>Genome assembly C_amara_ONT_v2.</title>
        <authorList>
            <person name="Yant L."/>
            <person name="Moore C."/>
            <person name="Slenker M."/>
        </authorList>
    </citation>
    <scope>NUCLEOTIDE SEQUENCE [LARGE SCALE GENOMIC DNA]</scope>
    <source>
        <tissue evidence="9">Leaf</tissue>
    </source>
</reference>
<dbReference type="InterPro" id="IPR023346">
    <property type="entry name" value="Lysozyme-like_dom_sf"/>
</dbReference>
<keyword evidence="10" id="KW-1185">Reference proteome</keyword>
<feature type="disulfide bond" evidence="5 6">
    <location>
        <begin position="29"/>
        <end position="41"/>
    </location>
</feature>
<feature type="disulfide bond" evidence="5 6">
    <location>
        <begin position="34"/>
        <end position="48"/>
    </location>
</feature>
<feature type="signal peptide" evidence="7">
    <location>
        <begin position="1"/>
        <end position="24"/>
    </location>
</feature>
<dbReference type="PROSITE" id="PS50941">
    <property type="entry name" value="CHIT_BIND_I_2"/>
    <property type="match status" value="1"/>
</dbReference>
<dbReference type="Proteomes" id="UP001558713">
    <property type="component" value="Unassembled WGS sequence"/>
</dbReference>
<dbReference type="Gene3D" id="3.30.60.10">
    <property type="entry name" value="Endochitinase-like"/>
    <property type="match status" value="1"/>
</dbReference>
<dbReference type="Gene3D" id="1.10.530.10">
    <property type="match status" value="1"/>
</dbReference>
<dbReference type="PANTHER" id="PTHR22595">
    <property type="entry name" value="CHITINASE-RELATED"/>
    <property type="match status" value="1"/>
</dbReference>
<feature type="disulfide bond" evidence="5">
    <location>
        <begin position="142"/>
        <end position="151"/>
    </location>
</feature>
<dbReference type="AlphaFoldDB" id="A0ABD0Z912"/>
<accession>A0ABD0Z912</accession>
<dbReference type="SMART" id="SM00270">
    <property type="entry name" value="ChtBD1"/>
    <property type="match status" value="1"/>
</dbReference>
<dbReference type="CDD" id="cd00035">
    <property type="entry name" value="ChtBD1"/>
    <property type="match status" value="1"/>
</dbReference>
<evidence type="ECO:0000256" key="2">
    <source>
        <dbReference type="ARBA" id="ARBA00022669"/>
    </source>
</evidence>
<evidence type="ECO:0000256" key="7">
    <source>
        <dbReference type="SAM" id="SignalP"/>
    </source>
</evidence>
<proteinExistence type="inferred from homology"/>
<comment type="caution">
    <text evidence="6">Lacks conserved residue(s) required for the propagation of feature annotation.</text>
</comment>
<evidence type="ECO:0000256" key="6">
    <source>
        <dbReference type="PROSITE-ProRule" id="PRU00261"/>
    </source>
</evidence>
<dbReference type="EMBL" id="JBANAX010000859">
    <property type="protein sequence ID" value="KAL1191193.1"/>
    <property type="molecule type" value="Genomic_DNA"/>
</dbReference>
<comment type="similarity">
    <text evidence="1">Belongs to the glycosyl hydrolase 19 family. Chitinase class I subfamily.</text>
</comment>
<feature type="disulfide bond" evidence="5">
    <location>
        <begin position="228"/>
        <end position="260"/>
    </location>
</feature>
<dbReference type="PIRSF" id="PIRSF001060">
    <property type="entry name" value="Endochitinase"/>
    <property type="match status" value="1"/>
</dbReference>
<sequence length="260" mass="28633">MALTKISLVFLLCLFSFYCETAKSQYCGCSPILCCNQFGFCGSSTAFCGSSCRSGPCRISREPVDKIVTQKFFDGIISQAGNGCPGKRFYTRDSFLEAANLFFDVTSYVTRLEIATMFAHFTRETSNFCYIEELNGSSINYCDENNNQYPCEQGKSYFGRGPLQLAWNYNYGQCGQSLGLDLLRQPELVGSNSTVAFQTGLWFLTNTVRPLLNQGFGATIRAINGMECNGGNSGAVNARIGYYRDYCGQLGVDPGLNLSC</sequence>
<evidence type="ECO:0000256" key="3">
    <source>
        <dbReference type="ARBA" id="ARBA00023157"/>
    </source>
</evidence>
<evidence type="ECO:0000256" key="4">
    <source>
        <dbReference type="PIRSR" id="PIRSR001060-1"/>
    </source>
</evidence>
<dbReference type="InterPro" id="IPR036861">
    <property type="entry name" value="Endochitinase-like_sf"/>
</dbReference>
<dbReference type="CDD" id="cd00325">
    <property type="entry name" value="chitinase_GH19"/>
    <property type="match status" value="1"/>
</dbReference>
<keyword evidence="7" id="KW-0732">Signal</keyword>